<accession>A0A8S5TFY2</accession>
<proteinExistence type="predicted"/>
<name>A0A8S5TFY2_9VIRU</name>
<dbReference type="EMBL" id="BK032819">
    <property type="protein sequence ID" value="DAF62056.1"/>
    <property type="molecule type" value="Genomic_DNA"/>
</dbReference>
<reference evidence="1" key="1">
    <citation type="journal article" date="2021" name="Proc. Natl. Acad. Sci. U.S.A.">
        <title>A Catalog of Tens of Thousands of Viruses from Human Metagenomes Reveals Hidden Associations with Chronic Diseases.</title>
        <authorList>
            <person name="Tisza M.J."/>
            <person name="Buck C.B."/>
        </authorList>
    </citation>
    <scope>NUCLEOTIDE SEQUENCE</scope>
    <source>
        <strain evidence="1">CtL4h4</strain>
    </source>
</reference>
<evidence type="ECO:0000313" key="1">
    <source>
        <dbReference type="EMBL" id="DAF62056.1"/>
    </source>
</evidence>
<organism evidence="1">
    <name type="scientific">Phage sp. ctL4h4</name>
    <dbReference type="NCBI Taxonomy" id="2828005"/>
    <lineage>
        <taxon>Viruses</taxon>
    </lineage>
</organism>
<sequence length="30" mass="3569">MYNIKMVSQAHLPPESNLTSKRLLIYYSRD</sequence>
<protein>
    <submittedName>
        <fullName evidence="1">Uncharacterized protein</fullName>
    </submittedName>
</protein>